<dbReference type="CDD" id="cd03268">
    <property type="entry name" value="ABC_BcrA_bacitracin_resist"/>
    <property type="match status" value="1"/>
</dbReference>
<evidence type="ECO:0000256" key="4">
    <source>
        <dbReference type="ARBA" id="ARBA00022840"/>
    </source>
</evidence>
<organism evidence="7 8">
    <name type="scientific">Amycolatopsis saalfeldensis</name>
    <dbReference type="NCBI Taxonomy" id="394193"/>
    <lineage>
        <taxon>Bacteria</taxon>
        <taxon>Bacillati</taxon>
        <taxon>Actinomycetota</taxon>
        <taxon>Actinomycetes</taxon>
        <taxon>Pseudonocardiales</taxon>
        <taxon>Pseudonocardiaceae</taxon>
        <taxon>Amycolatopsis</taxon>
    </lineage>
</organism>
<evidence type="ECO:0000313" key="8">
    <source>
        <dbReference type="Proteomes" id="UP000198582"/>
    </source>
</evidence>
<dbReference type="InterPro" id="IPR027417">
    <property type="entry name" value="P-loop_NTPase"/>
</dbReference>
<dbReference type="InterPro" id="IPR017871">
    <property type="entry name" value="ABC_transporter-like_CS"/>
</dbReference>
<keyword evidence="3" id="KW-0547">Nucleotide-binding</keyword>
<evidence type="ECO:0000256" key="3">
    <source>
        <dbReference type="ARBA" id="ARBA00022741"/>
    </source>
</evidence>
<evidence type="ECO:0000259" key="6">
    <source>
        <dbReference type="PROSITE" id="PS50893"/>
    </source>
</evidence>
<evidence type="ECO:0000256" key="1">
    <source>
        <dbReference type="ARBA" id="ARBA00005417"/>
    </source>
</evidence>
<evidence type="ECO:0000313" key="7">
    <source>
        <dbReference type="EMBL" id="SEO58958.1"/>
    </source>
</evidence>
<accession>A0A1H8QYK9</accession>
<evidence type="ECO:0000256" key="5">
    <source>
        <dbReference type="SAM" id="MobiDB-lite"/>
    </source>
</evidence>
<keyword evidence="4 7" id="KW-0067">ATP-binding</keyword>
<keyword evidence="8" id="KW-1185">Reference proteome</keyword>
<dbReference type="PROSITE" id="PS50893">
    <property type="entry name" value="ABC_TRANSPORTER_2"/>
    <property type="match status" value="1"/>
</dbReference>
<gene>
    <name evidence="7" type="ORF">SAMN04489732_101533</name>
</gene>
<proteinExistence type="inferred from homology"/>
<dbReference type="RefSeq" id="WP_091611843.1">
    <property type="nucleotide sequence ID" value="NZ_FOEF01000001.1"/>
</dbReference>
<dbReference type="GO" id="GO:0016887">
    <property type="term" value="F:ATP hydrolysis activity"/>
    <property type="evidence" value="ECO:0007669"/>
    <property type="project" value="InterPro"/>
</dbReference>
<dbReference type="SMART" id="SM00382">
    <property type="entry name" value="AAA"/>
    <property type="match status" value="1"/>
</dbReference>
<protein>
    <submittedName>
        <fullName evidence="7">ABC-2 type transport system ATP-binding protein</fullName>
    </submittedName>
</protein>
<dbReference type="PROSITE" id="PS00211">
    <property type="entry name" value="ABC_TRANSPORTER_1"/>
    <property type="match status" value="1"/>
</dbReference>
<dbReference type="STRING" id="394193.SAMN04489732_101533"/>
<feature type="compositionally biased region" description="Low complexity" evidence="5">
    <location>
        <begin position="325"/>
        <end position="336"/>
    </location>
</feature>
<dbReference type="GO" id="GO:0005524">
    <property type="term" value="F:ATP binding"/>
    <property type="evidence" value="ECO:0007669"/>
    <property type="project" value="UniProtKB-KW"/>
</dbReference>
<sequence length="342" mass="36771">MHDGSGRIVVQNLGKQFGSVVAVQNLSFVVEPGSVTGFLGPNGAGKTTTLRMLLGLVTPTTGSATINGRPHDQLGTPARVVGSVLENEGFHPSRTARDHLRVYAAAIGVPDRRADEVLGVVGLAPVAERKAGGFSLGMRQRLALATALLGDPQVLVLDEPTNGLDPEGILWLRNFLRAYARERRTVLVSSHLLNEVEQTIDQVVIISQGMTRYYGSLDQLRASQHSRVLVQPADPGALVKTLQENGFTQVSPTPDGRVAVAGASVQQIGDLAAKSGIAVYGMQEETADLERLFFQLTQPQYGSQPLPPQQQQPPPGWGPPPQQPQQPQQQQQYPPQNWNGGR</sequence>
<dbReference type="InterPro" id="IPR003593">
    <property type="entry name" value="AAA+_ATPase"/>
</dbReference>
<evidence type="ECO:0000256" key="2">
    <source>
        <dbReference type="ARBA" id="ARBA00022448"/>
    </source>
</evidence>
<comment type="similarity">
    <text evidence="1">Belongs to the ABC transporter superfamily.</text>
</comment>
<dbReference type="EMBL" id="FOEF01000001">
    <property type="protein sequence ID" value="SEO58958.1"/>
    <property type="molecule type" value="Genomic_DNA"/>
</dbReference>
<dbReference type="Proteomes" id="UP000198582">
    <property type="component" value="Unassembled WGS sequence"/>
</dbReference>
<name>A0A1H8QYK9_9PSEU</name>
<feature type="domain" description="ABC transporter" evidence="6">
    <location>
        <begin position="8"/>
        <end position="233"/>
    </location>
</feature>
<keyword evidence="2" id="KW-0813">Transport</keyword>
<dbReference type="Pfam" id="PF00005">
    <property type="entry name" value="ABC_tran"/>
    <property type="match status" value="1"/>
</dbReference>
<feature type="region of interest" description="Disordered" evidence="5">
    <location>
        <begin position="299"/>
        <end position="342"/>
    </location>
</feature>
<dbReference type="Gene3D" id="3.40.50.300">
    <property type="entry name" value="P-loop containing nucleotide triphosphate hydrolases"/>
    <property type="match status" value="1"/>
</dbReference>
<dbReference type="PANTHER" id="PTHR43335">
    <property type="entry name" value="ABC TRANSPORTER, ATP-BINDING PROTEIN"/>
    <property type="match status" value="1"/>
</dbReference>
<dbReference type="SUPFAM" id="SSF52540">
    <property type="entry name" value="P-loop containing nucleoside triphosphate hydrolases"/>
    <property type="match status" value="1"/>
</dbReference>
<dbReference type="AlphaFoldDB" id="A0A1H8QYK9"/>
<dbReference type="OrthoDB" id="9804819at2"/>
<feature type="compositionally biased region" description="Pro residues" evidence="5">
    <location>
        <begin position="305"/>
        <end position="324"/>
    </location>
</feature>
<dbReference type="PANTHER" id="PTHR43335:SF4">
    <property type="entry name" value="ABC TRANSPORTER, ATP-BINDING PROTEIN"/>
    <property type="match status" value="1"/>
</dbReference>
<dbReference type="InterPro" id="IPR003439">
    <property type="entry name" value="ABC_transporter-like_ATP-bd"/>
</dbReference>
<reference evidence="7 8" key="1">
    <citation type="submission" date="2016-10" db="EMBL/GenBank/DDBJ databases">
        <authorList>
            <person name="de Groot N.N."/>
        </authorList>
    </citation>
    <scope>NUCLEOTIDE SEQUENCE [LARGE SCALE GENOMIC DNA]</scope>
    <source>
        <strain evidence="7 8">DSM 44993</strain>
    </source>
</reference>